<evidence type="ECO:0000259" key="3">
    <source>
        <dbReference type="Pfam" id="PF00501"/>
    </source>
</evidence>
<feature type="domain" description="AMP-dependent synthetase/ligase" evidence="3">
    <location>
        <begin position="28"/>
        <end position="413"/>
    </location>
</feature>
<dbReference type="GO" id="GO:0031956">
    <property type="term" value="F:medium-chain fatty acid-CoA ligase activity"/>
    <property type="evidence" value="ECO:0007669"/>
    <property type="project" value="TreeGrafter"/>
</dbReference>
<evidence type="ECO:0000256" key="1">
    <source>
        <dbReference type="ARBA" id="ARBA00006432"/>
    </source>
</evidence>
<evidence type="ECO:0000259" key="4">
    <source>
        <dbReference type="Pfam" id="PF13193"/>
    </source>
</evidence>
<organism evidence="5">
    <name type="scientific">Archaeoglobus fulgidus</name>
    <dbReference type="NCBI Taxonomy" id="2234"/>
    <lineage>
        <taxon>Archaea</taxon>
        <taxon>Methanobacteriati</taxon>
        <taxon>Methanobacteriota</taxon>
        <taxon>Archaeoglobi</taxon>
        <taxon>Archaeoglobales</taxon>
        <taxon>Archaeoglobaceae</taxon>
        <taxon>Archaeoglobus</taxon>
    </lineage>
</organism>
<dbReference type="InterPro" id="IPR000873">
    <property type="entry name" value="AMP-dep_synth/lig_dom"/>
</dbReference>
<keyword evidence="2" id="KW-0436">Ligase</keyword>
<name>A0A7J2TIT2_ARCFL</name>
<accession>A0A7J2TIT2</accession>
<dbReference type="Gene3D" id="3.40.50.12780">
    <property type="entry name" value="N-terminal domain of ligase-like"/>
    <property type="match status" value="1"/>
</dbReference>
<dbReference type="Pfam" id="PF13193">
    <property type="entry name" value="AMP-binding_C"/>
    <property type="match status" value="1"/>
</dbReference>
<dbReference type="GO" id="GO:0006631">
    <property type="term" value="P:fatty acid metabolic process"/>
    <property type="evidence" value="ECO:0007669"/>
    <property type="project" value="TreeGrafter"/>
</dbReference>
<dbReference type="Pfam" id="PF00501">
    <property type="entry name" value="AMP-binding"/>
    <property type="match status" value="1"/>
</dbReference>
<dbReference type="AlphaFoldDB" id="A0A7J2TIT2"/>
<comment type="similarity">
    <text evidence="1">Belongs to the ATP-dependent AMP-binding enzyme family.</text>
</comment>
<sequence>MVVVHPKQVIDKYVSEGWWDNVTLIERFKRNVRRVPNRIAVVDPPNKKDLVGYEPERLTYKELAERVDRAASFLLDRKIFKDACIAVQLPNTIELIIAYLATWRVAAFISPLPMQWREHELRSVFRILMPRSFIVAETFKGFDHLEMAKGLQREFQSIEHVIGFSEWYRVCTEYEIRSDLDEATSILDANDIAVVQWTSGTEAEPKACPMTHNNWGFLRFLYSENFGGILKDGDVVMNPAPIVNMTGIGVGFIPWIFCAGTFVLHHPFDPFIFMKQLVEEKVNFTLAVPAVVVAMLKHPASEMLDLSNLRYFAQGAAAPPPWTFVELKRRGVEPMNIWGQNEGTGLFSFEKTVPDLEARARYFPWPHGGIKWEIVFFNAIETKIVDHENRELTKPGEIGELCYRSPLTIPCYYRQPELTKKAFDEDGFFHTGDLFQIINDRLIAFFDRKKDIIVRGGFNISSAEVEDILKKHPKILDAAVVGYPDERLGEKVCAFVVLRPNESLTLDEIRDFMRDSQVAVYKWPEKIVVVEQIPRNPVGKVLKSVLRDELRKLES</sequence>
<protein>
    <submittedName>
        <fullName evidence="5">(2,3-dihydroxybenzoyl)adenylate synthase</fullName>
    </submittedName>
</protein>
<dbReference type="Gene3D" id="3.30.300.30">
    <property type="match status" value="1"/>
</dbReference>
<gene>
    <name evidence="5" type="ORF">ENP88_02845</name>
</gene>
<feature type="domain" description="AMP-binding enzyme C-terminal" evidence="4">
    <location>
        <begin position="464"/>
        <end position="540"/>
    </location>
</feature>
<proteinExistence type="inferred from homology"/>
<dbReference type="InterPro" id="IPR045851">
    <property type="entry name" value="AMP-bd_C_sf"/>
</dbReference>
<dbReference type="SUPFAM" id="SSF56801">
    <property type="entry name" value="Acetyl-CoA synthetase-like"/>
    <property type="match status" value="1"/>
</dbReference>
<dbReference type="FunFam" id="3.30.300.30:FF:000008">
    <property type="entry name" value="2,3-dihydroxybenzoate-AMP ligase"/>
    <property type="match status" value="1"/>
</dbReference>
<evidence type="ECO:0000256" key="2">
    <source>
        <dbReference type="ARBA" id="ARBA00022598"/>
    </source>
</evidence>
<dbReference type="PANTHER" id="PTHR43201">
    <property type="entry name" value="ACYL-COA SYNTHETASE"/>
    <property type="match status" value="1"/>
</dbReference>
<dbReference type="PANTHER" id="PTHR43201:SF5">
    <property type="entry name" value="MEDIUM-CHAIN ACYL-COA LIGASE ACSF2, MITOCHONDRIAL"/>
    <property type="match status" value="1"/>
</dbReference>
<dbReference type="InterPro" id="IPR025110">
    <property type="entry name" value="AMP-bd_C"/>
</dbReference>
<evidence type="ECO:0000313" key="5">
    <source>
        <dbReference type="EMBL" id="HEH35094.1"/>
    </source>
</evidence>
<comment type="caution">
    <text evidence="5">The sequence shown here is derived from an EMBL/GenBank/DDBJ whole genome shotgun (WGS) entry which is preliminary data.</text>
</comment>
<dbReference type="EMBL" id="DSLA01000045">
    <property type="protein sequence ID" value="HEH35094.1"/>
    <property type="molecule type" value="Genomic_DNA"/>
</dbReference>
<dbReference type="InterPro" id="IPR042099">
    <property type="entry name" value="ANL_N_sf"/>
</dbReference>
<reference evidence="5" key="1">
    <citation type="journal article" date="2020" name="mSystems">
        <title>Genome- and Community-Level Interaction Insights into Carbon Utilization and Element Cycling Functions of Hydrothermarchaeota in Hydrothermal Sediment.</title>
        <authorList>
            <person name="Zhou Z."/>
            <person name="Liu Y."/>
            <person name="Xu W."/>
            <person name="Pan J."/>
            <person name="Luo Z.H."/>
            <person name="Li M."/>
        </authorList>
    </citation>
    <scope>NUCLEOTIDE SEQUENCE [LARGE SCALE GENOMIC DNA]</scope>
    <source>
        <strain evidence="5">SpSt-26</strain>
    </source>
</reference>